<organism evidence="1 2">
    <name type="scientific">Trichomalopsis sarcophagae</name>
    <dbReference type="NCBI Taxonomy" id="543379"/>
    <lineage>
        <taxon>Eukaryota</taxon>
        <taxon>Metazoa</taxon>
        <taxon>Ecdysozoa</taxon>
        <taxon>Arthropoda</taxon>
        <taxon>Hexapoda</taxon>
        <taxon>Insecta</taxon>
        <taxon>Pterygota</taxon>
        <taxon>Neoptera</taxon>
        <taxon>Endopterygota</taxon>
        <taxon>Hymenoptera</taxon>
        <taxon>Apocrita</taxon>
        <taxon>Proctotrupomorpha</taxon>
        <taxon>Chalcidoidea</taxon>
        <taxon>Pteromalidae</taxon>
        <taxon>Pteromalinae</taxon>
        <taxon>Trichomalopsis</taxon>
    </lineage>
</organism>
<name>A0A232F3V0_9HYME</name>
<proteinExistence type="predicted"/>
<reference evidence="1 2" key="1">
    <citation type="journal article" date="2017" name="Curr. Biol.">
        <title>The Evolution of Venom by Co-option of Single-Copy Genes.</title>
        <authorList>
            <person name="Martinson E.O."/>
            <person name="Mrinalini"/>
            <person name="Kelkar Y.D."/>
            <person name="Chang C.H."/>
            <person name="Werren J.H."/>
        </authorList>
    </citation>
    <scope>NUCLEOTIDE SEQUENCE [LARGE SCALE GENOMIC DNA]</scope>
    <source>
        <strain evidence="1 2">Alberta</strain>
        <tissue evidence="1">Whole body</tissue>
    </source>
</reference>
<keyword evidence="2" id="KW-1185">Reference proteome</keyword>
<evidence type="ECO:0000313" key="1">
    <source>
        <dbReference type="EMBL" id="OXU25148.1"/>
    </source>
</evidence>
<protein>
    <submittedName>
        <fullName evidence="1">Uncharacterized protein</fullName>
    </submittedName>
</protein>
<comment type="caution">
    <text evidence="1">The sequence shown here is derived from an EMBL/GenBank/DDBJ whole genome shotgun (WGS) entry which is preliminary data.</text>
</comment>
<dbReference type="Proteomes" id="UP000215335">
    <property type="component" value="Unassembled WGS sequence"/>
</dbReference>
<evidence type="ECO:0000313" key="2">
    <source>
        <dbReference type="Proteomes" id="UP000215335"/>
    </source>
</evidence>
<accession>A0A232F3V0</accession>
<gene>
    <name evidence="1" type="ORF">TSAR_007280</name>
</gene>
<dbReference type="AlphaFoldDB" id="A0A232F3V0"/>
<sequence length="280" mass="31647">MRRDACLGPLWPSGWAILQKIHSAATLSQHGQFFFTTLSVAADYRFYNCSIYVPCGQALLVSSNERSEDHASFTSQQSSHTYRRKNFTTRLTLIHTHKKFEFDAELALIVRTRWIVPSGASSFLIPTLMSVDNNVRIRVISNELASLFQYEIINAGLRAVSSLSINARVMLSAILRALFCYDVEMTEEKPVVNTSKMGSRKGFWIDRIEGHCKGILKISNSHPAIKRPVPRGRCIEELILCDYFSMDDQMDTSQRFPDTASSFGKSNAGCTDNHLCIYWA</sequence>
<dbReference type="EMBL" id="NNAY01001094">
    <property type="protein sequence ID" value="OXU25148.1"/>
    <property type="molecule type" value="Genomic_DNA"/>
</dbReference>